<feature type="region of interest" description="Disordered" evidence="13">
    <location>
        <begin position="295"/>
        <end position="326"/>
    </location>
</feature>
<keyword evidence="6 14" id="KW-1133">Transmembrane helix</keyword>
<feature type="transmembrane region" description="Helical" evidence="14">
    <location>
        <begin position="12"/>
        <end position="30"/>
    </location>
</feature>
<dbReference type="PANTHER" id="PTHR11690">
    <property type="entry name" value="AMILORIDE-SENSITIVE SODIUM CHANNEL-RELATED"/>
    <property type="match status" value="1"/>
</dbReference>
<evidence type="ECO:0000256" key="6">
    <source>
        <dbReference type="ARBA" id="ARBA00022989"/>
    </source>
</evidence>
<evidence type="ECO:0000256" key="1">
    <source>
        <dbReference type="ARBA" id="ARBA00004141"/>
    </source>
</evidence>
<evidence type="ECO:0000256" key="8">
    <source>
        <dbReference type="ARBA" id="ARBA00023065"/>
    </source>
</evidence>
<evidence type="ECO:0000313" key="16">
    <source>
        <dbReference type="Proteomes" id="UP001286313"/>
    </source>
</evidence>
<feature type="transmembrane region" description="Helical" evidence="14">
    <location>
        <begin position="417"/>
        <end position="440"/>
    </location>
</feature>
<evidence type="ECO:0000256" key="12">
    <source>
        <dbReference type="RuleBase" id="RU000679"/>
    </source>
</evidence>
<keyword evidence="5 12" id="KW-0812">Transmembrane</keyword>
<feature type="compositionally biased region" description="Acidic residues" evidence="13">
    <location>
        <begin position="295"/>
        <end position="310"/>
    </location>
</feature>
<keyword evidence="4 12" id="KW-0894">Sodium channel</keyword>
<evidence type="ECO:0000256" key="11">
    <source>
        <dbReference type="ARBA" id="ARBA00023303"/>
    </source>
</evidence>
<feature type="region of interest" description="Disordered" evidence="13">
    <location>
        <begin position="245"/>
        <end position="267"/>
    </location>
</feature>
<comment type="caution">
    <text evidence="15">The sequence shown here is derived from an EMBL/GenBank/DDBJ whole genome shotgun (WGS) entry which is preliminary data.</text>
</comment>
<gene>
    <name evidence="15" type="ORF">Pcinc_030612</name>
</gene>
<proteinExistence type="inferred from homology"/>
<evidence type="ECO:0000256" key="10">
    <source>
        <dbReference type="ARBA" id="ARBA00023201"/>
    </source>
</evidence>
<keyword evidence="8 12" id="KW-0406">Ion transport</keyword>
<dbReference type="EMBL" id="JAWQEG010003975">
    <property type="protein sequence ID" value="KAK3863649.1"/>
    <property type="molecule type" value="Genomic_DNA"/>
</dbReference>
<dbReference type="InterPro" id="IPR001873">
    <property type="entry name" value="ENaC"/>
</dbReference>
<dbReference type="Gene3D" id="2.60.470.10">
    <property type="entry name" value="Acid-sensing ion channels like domains"/>
    <property type="match status" value="1"/>
</dbReference>
<comment type="similarity">
    <text evidence="2 12">Belongs to the amiloride-sensitive sodium channel (TC 1.A.6) family.</text>
</comment>
<dbReference type="AlphaFoldDB" id="A0AAE1K478"/>
<evidence type="ECO:0000256" key="9">
    <source>
        <dbReference type="ARBA" id="ARBA00023136"/>
    </source>
</evidence>
<name>A0AAE1K478_PETCI</name>
<dbReference type="PANTHER" id="PTHR11690:SF296">
    <property type="entry name" value="DEGENERIN-LIKE PROTEIN DEL-10"/>
    <property type="match status" value="1"/>
</dbReference>
<evidence type="ECO:0000256" key="14">
    <source>
        <dbReference type="SAM" id="Phobius"/>
    </source>
</evidence>
<dbReference type="GO" id="GO:0005886">
    <property type="term" value="C:plasma membrane"/>
    <property type="evidence" value="ECO:0007669"/>
    <property type="project" value="TreeGrafter"/>
</dbReference>
<accession>A0AAE1K478</accession>
<keyword evidence="9 14" id="KW-0472">Membrane</keyword>
<protein>
    <submittedName>
        <fullName evidence="15">Uncharacterized protein</fullName>
    </submittedName>
</protein>
<reference evidence="15" key="1">
    <citation type="submission" date="2023-10" db="EMBL/GenBank/DDBJ databases">
        <title>Genome assemblies of two species of porcelain crab, Petrolisthes cinctipes and Petrolisthes manimaculis (Anomura: Porcellanidae).</title>
        <authorList>
            <person name="Angst P."/>
        </authorList>
    </citation>
    <scope>NUCLEOTIDE SEQUENCE</scope>
    <source>
        <strain evidence="15">PB745_01</strain>
        <tissue evidence="15">Gill</tissue>
    </source>
</reference>
<keyword evidence="16" id="KW-1185">Reference proteome</keyword>
<sequence>MWRYRKRPLGALWTMVTTVMFILLFSYIILKLTSRRGKRILQGMGLDVELSNYLMLMVGSAYLAHASFFRFPAKRVLLHDRLTEYLTRRKLTLPQLVQAVSLSCEEMVIQCALGPRMMSRDECCRAMVQVETRSGLCFTRKADDGFIQVGNGEWMGYTVVLNTSHQEPELAEELVDPIRWLKRGAQITITNTLTQPSLLVTEQGTILPSQTFTSITLSLAKINREGLAQGPAVFTTFPCVQREQEEDKVEGGVSQDSHSNSQSSNPIVNNCPLEVSKRCISKICGCSSYWLHDDDDDDNNNNDDNDDDGGSPEKTTEDGGDGGGEEVEKEIWKNKTMEMRKCVAEVSGECRLVCREDVFTGLPVTQPLLPQHLLQLQRRQRLRRNEGVAVVSVYYPRKSYSQVVVWRKGFLDLMGDVGGVSGLLLGCSLVTILEIFIFILSCCKVLVGMAATRIRRAFVVVVAPGGQ</sequence>
<keyword evidence="3 12" id="KW-0813">Transport</keyword>
<evidence type="ECO:0000256" key="4">
    <source>
        <dbReference type="ARBA" id="ARBA00022461"/>
    </source>
</evidence>
<comment type="subcellular location">
    <subcellularLocation>
        <location evidence="1">Membrane</location>
        <topology evidence="1">Multi-pass membrane protein</topology>
    </subcellularLocation>
</comment>
<keyword evidence="11 12" id="KW-0407">Ion channel</keyword>
<evidence type="ECO:0000256" key="13">
    <source>
        <dbReference type="SAM" id="MobiDB-lite"/>
    </source>
</evidence>
<dbReference type="Gene3D" id="1.10.287.770">
    <property type="entry name" value="YojJ-like"/>
    <property type="match status" value="1"/>
</dbReference>
<evidence type="ECO:0000256" key="3">
    <source>
        <dbReference type="ARBA" id="ARBA00022448"/>
    </source>
</evidence>
<evidence type="ECO:0000313" key="15">
    <source>
        <dbReference type="EMBL" id="KAK3863649.1"/>
    </source>
</evidence>
<keyword evidence="7" id="KW-0915">Sodium</keyword>
<dbReference type="Proteomes" id="UP001286313">
    <property type="component" value="Unassembled WGS sequence"/>
</dbReference>
<keyword evidence="10 12" id="KW-0739">Sodium transport</keyword>
<feature type="compositionally biased region" description="Low complexity" evidence="13">
    <location>
        <begin position="254"/>
        <end position="265"/>
    </location>
</feature>
<dbReference type="GO" id="GO:0015280">
    <property type="term" value="F:ligand-gated sodium channel activity"/>
    <property type="evidence" value="ECO:0007669"/>
    <property type="project" value="TreeGrafter"/>
</dbReference>
<evidence type="ECO:0000256" key="5">
    <source>
        <dbReference type="ARBA" id="ARBA00022692"/>
    </source>
</evidence>
<dbReference type="Pfam" id="PF00858">
    <property type="entry name" value="ASC"/>
    <property type="match status" value="1"/>
</dbReference>
<organism evidence="15 16">
    <name type="scientific">Petrolisthes cinctipes</name>
    <name type="common">Flat porcelain crab</name>
    <dbReference type="NCBI Taxonomy" id="88211"/>
    <lineage>
        <taxon>Eukaryota</taxon>
        <taxon>Metazoa</taxon>
        <taxon>Ecdysozoa</taxon>
        <taxon>Arthropoda</taxon>
        <taxon>Crustacea</taxon>
        <taxon>Multicrustacea</taxon>
        <taxon>Malacostraca</taxon>
        <taxon>Eumalacostraca</taxon>
        <taxon>Eucarida</taxon>
        <taxon>Decapoda</taxon>
        <taxon>Pleocyemata</taxon>
        <taxon>Anomura</taxon>
        <taxon>Galatheoidea</taxon>
        <taxon>Porcellanidae</taxon>
        <taxon>Petrolisthes</taxon>
    </lineage>
</organism>
<feature type="transmembrane region" description="Helical" evidence="14">
    <location>
        <begin position="50"/>
        <end position="71"/>
    </location>
</feature>
<evidence type="ECO:0000256" key="2">
    <source>
        <dbReference type="ARBA" id="ARBA00007193"/>
    </source>
</evidence>
<evidence type="ECO:0000256" key="7">
    <source>
        <dbReference type="ARBA" id="ARBA00023053"/>
    </source>
</evidence>